<comment type="caution">
    <text evidence="1">The sequence shown here is derived from an EMBL/GenBank/DDBJ whole genome shotgun (WGS) entry which is preliminary data.</text>
</comment>
<dbReference type="AlphaFoldDB" id="F3L1R5"/>
<reference evidence="1 2" key="1">
    <citation type="journal article" date="2011" name="J. Bacteriol.">
        <title>Genome sequence of strain IMCC3088, a proteorhodopsin-containing marine bacterium belonging to the OM60/NOR5 clade.</title>
        <authorList>
            <person name="Jang Y."/>
            <person name="Oh H.M."/>
            <person name="Kang I."/>
            <person name="Lee K."/>
            <person name="Yang S.J."/>
            <person name="Cho J.C."/>
        </authorList>
    </citation>
    <scope>NUCLEOTIDE SEQUENCE [LARGE SCALE GENOMIC DNA]</scope>
    <source>
        <strain evidence="1 2">IMCC3088</strain>
    </source>
</reference>
<protein>
    <submittedName>
        <fullName evidence="1">Uncharacterized protein</fullName>
    </submittedName>
</protein>
<keyword evidence="2" id="KW-1185">Reference proteome</keyword>
<dbReference type="RefSeq" id="WP_009575700.1">
    <property type="nucleotide sequence ID" value="NZ_AEIG01000034.1"/>
</dbReference>
<accession>F3L1R5</accession>
<dbReference type="EMBL" id="AEIG01000034">
    <property type="protein sequence ID" value="EGG29768.1"/>
    <property type="molecule type" value="Genomic_DNA"/>
</dbReference>
<dbReference type="Proteomes" id="UP000005615">
    <property type="component" value="Unassembled WGS sequence"/>
</dbReference>
<sequence>MLYLASLAAAAYLLFTAQHNPVGRWFADRVDDTVEFTLGLGFSGPARLLAGVAVPTLIFSLLYAWLHTWFWGLLGAAIVVSSVCAGVRFDLARRLIDDVQIDWLRGDANTAELRLEQALDSWLPSNDSESLARTLTFVEKALLLALITVFSGGFYFILLGPVGIVLHLLAVFYHHRSGGARPDPVLAAVLWLPSRVLATTFLLVGDFSAGARVVGGLWTDTSLSVHAVLSRAALAAVPRLEDLDSFGDKSKLLSSFALLVDLLRRSAVVWLIVFSVWVVLL</sequence>
<dbReference type="PANTHER" id="PTHR38684:SF1">
    <property type="entry name" value="PROTEIN AMPE"/>
    <property type="match status" value="1"/>
</dbReference>
<evidence type="ECO:0000313" key="2">
    <source>
        <dbReference type="Proteomes" id="UP000005615"/>
    </source>
</evidence>
<name>F3L1R5_9GAMM</name>
<dbReference type="InterPro" id="IPR052966">
    <property type="entry name" value="Beta-lactamase_Reg"/>
</dbReference>
<proteinExistence type="predicted"/>
<dbReference type="GO" id="GO:0046677">
    <property type="term" value="P:response to antibiotic"/>
    <property type="evidence" value="ECO:0007669"/>
    <property type="project" value="TreeGrafter"/>
</dbReference>
<dbReference type="STRING" id="2518989.IMCC3088_1405"/>
<gene>
    <name evidence="1" type="ORF">IMCC3088_1405</name>
</gene>
<dbReference type="OrthoDB" id="9811967at2"/>
<evidence type="ECO:0000313" key="1">
    <source>
        <dbReference type="EMBL" id="EGG29768.1"/>
    </source>
</evidence>
<organism evidence="1 2">
    <name type="scientific">Aequoribacter fuscus</name>
    <dbReference type="NCBI Taxonomy" id="2518989"/>
    <lineage>
        <taxon>Bacteria</taxon>
        <taxon>Pseudomonadati</taxon>
        <taxon>Pseudomonadota</taxon>
        <taxon>Gammaproteobacteria</taxon>
        <taxon>Cellvibrionales</taxon>
        <taxon>Halieaceae</taxon>
        <taxon>Aequoribacter</taxon>
    </lineage>
</organism>
<dbReference type="GO" id="GO:0005886">
    <property type="term" value="C:plasma membrane"/>
    <property type="evidence" value="ECO:0007669"/>
    <property type="project" value="TreeGrafter"/>
</dbReference>
<dbReference type="PANTHER" id="PTHR38684">
    <property type="entry name" value="PROTEIN AMPE"/>
    <property type="match status" value="1"/>
</dbReference>